<evidence type="ECO:0000256" key="5">
    <source>
        <dbReference type="ARBA" id="ARBA00023187"/>
    </source>
</evidence>
<dbReference type="FunFam" id="3.30.70.330:FF:000097">
    <property type="entry name" value="U2 snRNP auxiliary factor large subunit"/>
    <property type="match status" value="1"/>
</dbReference>
<dbReference type="CDD" id="cd12232">
    <property type="entry name" value="RRM3_U2AF65"/>
    <property type="match status" value="1"/>
</dbReference>
<evidence type="ECO:0000256" key="4">
    <source>
        <dbReference type="ARBA" id="ARBA00022884"/>
    </source>
</evidence>
<reference evidence="11 12" key="1">
    <citation type="submission" date="2016-07" db="EMBL/GenBank/DDBJ databases">
        <title>Pervasive Adenine N6-methylation of Active Genes in Fungi.</title>
        <authorList>
            <consortium name="DOE Joint Genome Institute"/>
            <person name="Mondo S.J."/>
            <person name="Dannebaum R.O."/>
            <person name="Kuo R.C."/>
            <person name="Labutti K."/>
            <person name="Haridas S."/>
            <person name="Kuo A."/>
            <person name="Salamov A."/>
            <person name="Ahrendt S.R."/>
            <person name="Lipzen A."/>
            <person name="Sullivan W."/>
            <person name="Andreopoulos W.B."/>
            <person name="Clum A."/>
            <person name="Lindquist E."/>
            <person name="Daum C."/>
            <person name="Ramamoorthy G.K."/>
            <person name="Gryganskyi A."/>
            <person name="Culley D."/>
            <person name="Magnuson J.K."/>
            <person name="James T.Y."/>
            <person name="O'Malley M.A."/>
            <person name="Stajich J.E."/>
            <person name="Spatafora J.W."/>
            <person name="Visel A."/>
            <person name="Grigoriev I.V."/>
        </authorList>
    </citation>
    <scope>NUCLEOTIDE SEQUENCE [LARGE SCALE GENOMIC DNA]</scope>
    <source>
        <strain evidence="11 12">NRRL 3301</strain>
    </source>
</reference>
<dbReference type="STRING" id="101127.A0A1X2GA33"/>
<dbReference type="Pfam" id="PF00076">
    <property type="entry name" value="RRM_1"/>
    <property type="match status" value="2"/>
</dbReference>
<dbReference type="SMART" id="SM00360">
    <property type="entry name" value="RRM"/>
    <property type="match status" value="3"/>
</dbReference>
<dbReference type="InterPro" id="IPR035979">
    <property type="entry name" value="RBD_domain_sf"/>
</dbReference>
<evidence type="ECO:0000256" key="1">
    <source>
        <dbReference type="ARBA" id="ARBA00004123"/>
    </source>
</evidence>
<evidence type="ECO:0000256" key="8">
    <source>
        <dbReference type="RuleBase" id="RU364135"/>
    </source>
</evidence>
<feature type="region of interest" description="Disordered" evidence="9">
    <location>
        <begin position="1"/>
        <end position="112"/>
    </location>
</feature>
<dbReference type="Gene3D" id="3.30.70.330">
    <property type="match status" value="3"/>
</dbReference>
<dbReference type="InterPro" id="IPR000504">
    <property type="entry name" value="RRM_dom"/>
</dbReference>
<evidence type="ECO:0000256" key="9">
    <source>
        <dbReference type="SAM" id="MobiDB-lite"/>
    </source>
</evidence>
<comment type="function">
    <text evidence="8">Necessary for the splicing of pre-mRNA.</text>
</comment>
<dbReference type="InterPro" id="IPR012677">
    <property type="entry name" value="Nucleotide-bd_a/b_plait_sf"/>
</dbReference>
<dbReference type="GO" id="GO:0006397">
    <property type="term" value="P:mRNA processing"/>
    <property type="evidence" value="ECO:0007669"/>
    <property type="project" value="UniProtKB-KW"/>
</dbReference>
<name>A0A1X2GA33_9FUNG</name>
<dbReference type="Proteomes" id="UP000242146">
    <property type="component" value="Unassembled WGS sequence"/>
</dbReference>
<evidence type="ECO:0000256" key="3">
    <source>
        <dbReference type="ARBA" id="ARBA00022737"/>
    </source>
</evidence>
<feature type="compositionally biased region" description="Basic and acidic residues" evidence="9">
    <location>
        <begin position="94"/>
        <end position="109"/>
    </location>
</feature>
<feature type="compositionally biased region" description="Polar residues" evidence="9">
    <location>
        <begin position="17"/>
        <end position="37"/>
    </location>
</feature>
<comment type="similarity">
    <text evidence="8">Belongs to the splicing factor SR family.</text>
</comment>
<protein>
    <recommendedName>
        <fullName evidence="8">Splicing factor U2AF subunit</fullName>
    </recommendedName>
    <alternativeName>
        <fullName evidence="8">U2 snRNP auxiliary factor large subunit</fullName>
    </alternativeName>
</protein>
<dbReference type="NCBIfam" id="TIGR01642">
    <property type="entry name" value="U2AF_lg"/>
    <property type="match status" value="1"/>
</dbReference>
<evidence type="ECO:0000256" key="7">
    <source>
        <dbReference type="PROSITE-ProRule" id="PRU00176"/>
    </source>
</evidence>
<dbReference type="InterPro" id="IPR006529">
    <property type="entry name" value="U2AF_lg"/>
</dbReference>
<keyword evidence="3" id="KW-0677">Repeat</keyword>
<dbReference type="PANTHER" id="PTHR23139">
    <property type="entry name" value="RNA-BINDING PROTEIN"/>
    <property type="match status" value="1"/>
</dbReference>
<gene>
    <name evidence="11" type="ORF">DM01DRAFT_1326154</name>
</gene>
<dbReference type="CDD" id="cd12231">
    <property type="entry name" value="RRM2_U2AF65"/>
    <property type="match status" value="1"/>
</dbReference>
<dbReference type="GO" id="GO:0003723">
    <property type="term" value="F:RNA binding"/>
    <property type="evidence" value="ECO:0007669"/>
    <property type="project" value="UniProtKB-UniRule"/>
</dbReference>
<dbReference type="InterPro" id="IPR003954">
    <property type="entry name" value="RRM_euk-type"/>
</dbReference>
<feature type="compositionally biased region" description="Basic and acidic residues" evidence="9">
    <location>
        <begin position="59"/>
        <end position="85"/>
    </location>
</feature>
<dbReference type="SUPFAM" id="SSF54928">
    <property type="entry name" value="RNA-binding domain, RBD"/>
    <property type="match status" value="2"/>
</dbReference>
<evidence type="ECO:0000256" key="6">
    <source>
        <dbReference type="ARBA" id="ARBA00023242"/>
    </source>
</evidence>
<dbReference type="PROSITE" id="PS50102">
    <property type="entry name" value="RRM"/>
    <property type="match status" value="3"/>
</dbReference>
<keyword evidence="12" id="KW-1185">Reference proteome</keyword>
<evidence type="ECO:0000259" key="10">
    <source>
        <dbReference type="PROSITE" id="PS50102"/>
    </source>
</evidence>
<proteinExistence type="inferred from homology"/>
<feature type="domain" description="RRM" evidence="10">
    <location>
        <begin position="395"/>
        <end position="504"/>
    </location>
</feature>
<dbReference type="GO" id="GO:0005634">
    <property type="term" value="C:nucleus"/>
    <property type="evidence" value="ECO:0007669"/>
    <property type="project" value="UniProtKB-SubCell"/>
</dbReference>
<keyword evidence="5 8" id="KW-0508">mRNA splicing</keyword>
<keyword evidence="2 8" id="KW-0507">mRNA processing</keyword>
<sequence length="512" mass="57450">MSSDGFNPINPDHGSVSELTSSFLHSVGQELTNPTNDENYDHYGNRQGQSRYDSLAGRSYEERHERPDERPRSRERRDRRNDRDYRRSHRRSTSPRDRYRSSSRRHEGDVVPLHKRVRRVNNWDMPPPGMEGMTAMQVKQTGMFPLPGQVLGTKTPQSFAPPSEHGYAGDPAWNRLEAQPQTDRINQQPVSSTARQARRIYVGQIPPYVDDRSAIAFFNQSMAQLQGVEDTFVANVQIYQDKSYAFVEFKTPELATAAMSLDGIIWQGQSLRVRRPTDYQPPADGEQAGAILGTGAVPDSPDKVFIGGLPTYLTDDQVKELLRSFGELKAFNLVKEGNGTSKGYAFCEYLDPNVTDLACQGLNNMELGDKKLIVQRASVGAKPSVSGANMVAMDQRSLITDVPFTGAKEDDVTNVLELMNMVVPEELEDDEEYQDIWEDIAEECGKFGQVVDMKIPRPKKGQDVPGCGSIFVRYQSKDDANAALRALAGRRFADRTVVASFIDEEKYTNDYV</sequence>
<feature type="domain" description="RRM" evidence="10">
    <location>
        <begin position="302"/>
        <end position="379"/>
    </location>
</feature>
<dbReference type="EMBL" id="MCGT01000028">
    <property type="protein sequence ID" value="ORX48869.1"/>
    <property type="molecule type" value="Genomic_DNA"/>
</dbReference>
<evidence type="ECO:0000313" key="11">
    <source>
        <dbReference type="EMBL" id="ORX48869.1"/>
    </source>
</evidence>
<dbReference type="FunFam" id="3.30.70.330:FF:000074">
    <property type="entry name" value="U2 snRNP auxiliary factor large subunit"/>
    <property type="match status" value="1"/>
</dbReference>
<evidence type="ECO:0000256" key="2">
    <source>
        <dbReference type="ARBA" id="ARBA00022664"/>
    </source>
</evidence>
<dbReference type="AlphaFoldDB" id="A0A1X2GA33"/>
<organism evidence="11 12">
    <name type="scientific">Hesseltinella vesiculosa</name>
    <dbReference type="NCBI Taxonomy" id="101127"/>
    <lineage>
        <taxon>Eukaryota</taxon>
        <taxon>Fungi</taxon>
        <taxon>Fungi incertae sedis</taxon>
        <taxon>Mucoromycota</taxon>
        <taxon>Mucoromycotina</taxon>
        <taxon>Mucoromycetes</taxon>
        <taxon>Mucorales</taxon>
        <taxon>Cunninghamellaceae</taxon>
        <taxon>Hesseltinella</taxon>
    </lineage>
</organism>
<keyword evidence="6 8" id="KW-0539">Nucleus</keyword>
<feature type="domain" description="RRM" evidence="10">
    <location>
        <begin position="198"/>
        <end position="278"/>
    </location>
</feature>
<accession>A0A1X2GA33</accession>
<comment type="caution">
    <text evidence="11">The sequence shown here is derived from an EMBL/GenBank/DDBJ whole genome shotgun (WGS) entry which is preliminary data.</text>
</comment>
<keyword evidence="4 7" id="KW-0694">RNA-binding</keyword>
<comment type="subcellular location">
    <subcellularLocation>
        <location evidence="1 8">Nucleus</location>
    </subcellularLocation>
</comment>
<dbReference type="OrthoDB" id="10266058at2759"/>
<evidence type="ECO:0000313" key="12">
    <source>
        <dbReference type="Proteomes" id="UP000242146"/>
    </source>
</evidence>
<dbReference type="SMART" id="SM00361">
    <property type="entry name" value="RRM_1"/>
    <property type="match status" value="1"/>
</dbReference>
<dbReference type="GO" id="GO:0008380">
    <property type="term" value="P:RNA splicing"/>
    <property type="evidence" value="ECO:0007669"/>
    <property type="project" value="UniProtKB-KW"/>
</dbReference>